<feature type="transmembrane region" description="Helical" evidence="12">
    <location>
        <begin position="21"/>
        <end position="43"/>
    </location>
</feature>
<keyword evidence="14" id="KW-1185">Reference proteome</keyword>
<dbReference type="PANTHER" id="PTHR43298">
    <property type="entry name" value="MULTIDRUG RESISTANCE PROTEIN NORM-RELATED"/>
    <property type="match status" value="1"/>
</dbReference>
<dbReference type="AlphaFoldDB" id="A0A1M6JP69"/>
<dbReference type="GO" id="GO:0042910">
    <property type="term" value="F:xenobiotic transmembrane transporter activity"/>
    <property type="evidence" value="ECO:0007669"/>
    <property type="project" value="InterPro"/>
</dbReference>
<dbReference type="RefSeq" id="WP_073050079.1">
    <property type="nucleotide sequence ID" value="NZ_FQZL01000022.1"/>
</dbReference>
<dbReference type="GO" id="GO:0005886">
    <property type="term" value="C:plasma membrane"/>
    <property type="evidence" value="ECO:0007669"/>
    <property type="project" value="UniProtKB-SubCell"/>
</dbReference>
<evidence type="ECO:0000256" key="1">
    <source>
        <dbReference type="ARBA" id="ARBA00003408"/>
    </source>
</evidence>
<evidence type="ECO:0000256" key="3">
    <source>
        <dbReference type="ARBA" id="ARBA00020268"/>
    </source>
</evidence>
<evidence type="ECO:0000256" key="12">
    <source>
        <dbReference type="SAM" id="Phobius"/>
    </source>
</evidence>
<keyword evidence="9" id="KW-0406">Ion transport</keyword>
<dbReference type="InterPro" id="IPR050222">
    <property type="entry name" value="MATE_MdtK"/>
</dbReference>
<feature type="transmembrane region" description="Helical" evidence="12">
    <location>
        <begin position="137"/>
        <end position="158"/>
    </location>
</feature>
<evidence type="ECO:0000256" key="2">
    <source>
        <dbReference type="ARBA" id="ARBA00004651"/>
    </source>
</evidence>
<keyword evidence="5" id="KW-0050">Antiport</keyword>
<dbReference type="NCBIfam" id="TIGR00797">
    <property type="entry name" value="matE"/>
    <property type="match status" value="1"/>
</dbReference>
<evidence type="ECO:0000313" key="14">
    <source>
        <dbReference type="Proteomes" id="UP000184052"/>
    </source>
</evidence>
<keyword evidence="10 12" id="KW-0472">Membrane</keyword>
<evidence type="ECO:0000256" key="11">
    <source>
        <dbReference type="ARBA" id="ARBA00031636"/>
    </source>
</evidence>
<evidence type="ECO:0000256" key="6">
    <source>
        <dbReference type="ARBA" id="ARBA00022475"/>
    </source>
</evidence>
<organism evidence="13 14">
    <name type="scientific">Dethiosulfatibacter aminovorans DSM 17477</name>
    <dbReference type="NCBI Taxonomy" id="1121476"/>
    <lineage>
        <taxon>Bacteria</taxon>
        <taxon>Bacillati</taxon>
        <taxon>Bacillota</taxon>
        <taxon>Tissierellia</taxon>
        <taxon>Dethiosulfatibacter</taxon>
    </lineage>
</organism>
<feature type="transmembrane region" description="Helical" evidence="12">
    <location>
        <begin position="392"/>
        <end position="416"/>
    </location>
</feature>
<feature type="transmembrane region" description="Helical" evidence="12">
    <location>
        <begin position="290"/>
        <end position="307"/>
    </location>
</feature>
<keyword evidence="4" id="KW-0813">Transport</keyword>
<evidence type="ECO:0000256" key="4">
    <source>
        <dbReference type="ARBA" id="ARBA00022448"/>
    </source>
</evidence>
<reference evidence="13 14" key="1">
    <citation type="submission" date="2016-11" db="EMBL/GenBank/DDBJ databases">
        <authorList>
            <person name="Jaros S."/>
            <person name="Januszkiewicz K."/>
            <person name="Wedrychowicz H."/>
        </authorList>
    </citation>
    <scope>NUCLEOTIDE SEQUENCE [LARGE SCALE GENOMIC DNA]</scope>
    <source>
        <strain evidence="13 14">DSM 17477</strain>
    </source>
</reference>
<dbReference type="InterPro" id="IPR048279">
    <property type="entry name" value="MdtK-like"/>
</dbReference>
<proteinExistence type="predicted"/>
<keyword evidence="8 12" id="KW-1133">Transmembrane helix</keyword>
<dbReference type="PIRSF" id="PIRSF006603">
    <property type="entry name" value="DinF"/>
    <property type="match status" value="1"/>
</dbReference>
<feature type="transmembrane region" description="Helical" evidence="12">
    <location>
        <begin position="170"/>
        <end position="190"/>
    </location>
</feature>
<feature type="transmembrane region" description="Helical" evidence="12">
    <location>
        <begin position="363"/>
        <end position="385"/>
    </location>
</feature>
<keyword evidence="6" id="KW-1003">Cell membrane</keyword>
<sequence length="460" mass="51138">MDKLRDINSEKKEIRHNILSMILPISTENVLQMAAGTVTMAFVGRLSPLAVGAVGIGNILFRIVWSWFKGLGIGASAYVAHNYGSNENHKNILMIRQGLILVIAASMLLQQGLFWFADSLVKMFTSHSELLESAATFLKITSWSIPFASIILFASGILQGKGDAKTPMISTVILNLLNIVFSFLLIFGMFGFPEMGLKGAAYALNIGHFAASLFSLYILYAYVKKTIYDLDLYDKISRSREFRALIRYGLPASLEISFWQISAGVIAKGILTYGETEYAAYQLGLQAESISYMPAAGISIAAAAFIGQALGSGSHELGRMYYVELKKITLSITIVTAGMLIFFPAMIMRVLTDNLEVVKIGSIYLFTMGFMQIPQNLTLMLNGVFRGAGRTYFPMINAGIGIWIIRVPLVLFVSYVVKGELLMVWLSLALDLTIRFLIAYMVFKREKIFREDEYKYKTNI</sequence>
<evidence type="ECO:0000256" key="8">
    <source>
        <dbReference type="ARBA" id="ARBA00022989"/>
    </source>
</evidence>
<dbReference type="Proteomes" id="UP000184052">
    <property type="component" value="Unassembled WGS sequence"/>
</dbReference>
<feature type="transmembrane region" description="Helical" evidence="12">
    <location>
        <begin position="244"/>
        <end position="270"/>
    </location>
</feature>
<comment type="function">
    <text evidence="1">Multidrug efflux pump.</text>
</comment>
<dbReference type="Pfam" id="PF01554">
    <property type="entry name" value="MatE"/>
    <property type="match status" value="2"/>
</dbReference>
<accession>A0A1M6JP69</accession>
<feature type="transmembrane region" description="Helical" evidence="12">
    <location>
        <begin position="202"/>
        <end position="223"/>
    </location>
</feature>
<feature type="transmembrane region" description="Helical" evidence="12">
    <location>
        <begin position="328"/>
        <end position="351"/>
    </location>
</feature>
<evidence type="ECO:0000256" key="9">
    <source>
        <dbReference type="ARBA" id="ARBA00023065"/>
    </source>
</evidence>
<gene>
    <name evidence="13" type="ORF">SAMN02745751_02679</name>
</gene>
<dbReference type="InterPro" id="IPR002528">
    <property type="entry name" value="MATE_fam"/>
</dbReference>
<feature type="transmembrane region" description="Helical" evidence="12">
    <location>
        <begin position="98"/>
        <end position="117"/>
    </location>
</feature>
<feature type="transmembrane region" description="Helical" evidence="12">
    <location>
        <begin position="422"/>
        <end position="443"/>
    </location>
</feature>
<evidence type="ECO:0000256" key="5">
    <source>
        <dbReference type="ARBA" id="ARBA00022449"/>
    </source>
</evidence>
<dbReference type="CDD" id="cd13137">
    <property type="entry name" value="MATE_NorM_like"/>
    <property type="match status" value="1"/>
</dbReference>
<dbReference type="STRING" id="1121476.SAMN02745751_02679"/>
<dbReference type="GO" id="GO:0006811">
    <property type="term" value="P:monoatomic ion transport"/>
    <property type="evidence" value="ECO:0007669"/>
    <property type="project" value="UniProtKB-KW"/>
</dbReference>
<keyword evidence="7 12" id="KW-0812">Transmembrane</keyword>
<dbReference type="GO" id="GO:0015297">
    <property type="term" value="F:antiporter activity"/>
    <property type="evidence" value="ECO:0007669"/>
    <property type="project" value="UniProtKB-KW"/>
</dbReference>
<dbReference type="PANTHER" id="PTHR43298:SF4">
    <property type="entry name" value="DRUG_SODIUM ANTIPORTER"/>
    <property type="match status" value="1"/>
</dbReference>
<evidence type="ECO:0000256" key="10">
    <source>
        <dbReference type="ARBA" id="ARBA00023136"/>
    </source>
</evidence>
<dbReference type="OrthoDB" id="62420at2"/>
<protein>
    <recommendedName>
        <fullName evidence="3">Probable multidrug resistance protein NorM</fullName>
    </recommendedName>
    <alternativeName>
        <fullName evidence="11">Multidrug-efflux transporter</fullName>
    </alternativeName>
</protein>
<evidence type="ECO:0000313" key="13">
    <source>
        <dbReference type="EMBL" id="SHJ48474.1"/>
    </source>
</evidence>
<evidence type="ECO:0000256" key="7">
    <source>
        <dbReference type="ARBA" id="ARBA00022692"/>
    </source>
</evidence>
<name>A0A1M6JP69_9FIRM</name>
<comment type="subcellular location">
    <subcellularLocation>
        <location evidence="2">Cell membrane</location>
        <topology evidence="2">Multi-pass membrane protein</topology>
    </subcellularLocation>
</comment>
<dbReference type="EMBL" id="FQZL01000022">
    <property type="protein sequence ID" value="SHJ48474.1"/>
    <property type="molecule type" value="Genomic_DNA"/>
</dbReference>